<reference evidence="2 3" key="1">
    <citation type="submission" date="2020-08" db="EMBL/GenBank/DDBJ databases">
        <title>Genome public.</title>
        <authorList>
            <person name="Liu C."/>
            <person name="Sun Q."/>
        </authorList>
    </citation>
    <scope>NUCLEOTIDE SEQUENCE [LARGE SCALE GENOMIC DNA]</scope>
    <source>
        <strain evidence="2 3">NSJ-79</strain>
    </source>
</reference>
<feature type="compositionally biased region" description="Basic and acidic residues" evidence="1">
    <location>
        <begin position="7"/>
        <end position="19"/>
    </location>
</feature>
<accession>A0ABR7DS03</accession>
<evidence type="ECO:0000313" key="3">
    <source>
        <dbReference type="Proteomes" id="UP000651475"/>
    </source>
</evidence>
<comment type="caution">
    <text evidence="2">The sequence shown here is derived from an EMBL/GenBank/DDBJ whole genome shotgun (WGS) entry which is preliminary data.</text>
</comment>
<evidence type="ECO:0000313" key="2">
    <source>
        <dbReference type="EMBL" id="MBC5634147.1"/>
    </source>
</evidence>
<dbReference type="EMBL" id="JACOOJ010000032">
    <property type="protein sequence ID" value="MBC5634147.1"/>
    <property type="molecule type" value="Genomic_DNA"/>
</dbReference>
<protein>
    <submittedName>
        <fullName evidence="2">Uncharacterized protein</fullName>
    </submittedName>
</protein>
<dbReference type="RefSeq" id="WP_186930800.1">
    <property type="nucleotide sequence ID" value="NZ_JACOOJ010000032.1"/>
</dbReference>
<dbReference type="Proteomes" id="UP000651475">
    <property type="component" value="Unassembled WGS sequence"/>
</dbReference>
<keyword evidence="3" id="KW-1185">Reference proteome</keyword>
<proteinExistence type="predicted"/>
<name>A0ABR7DS03_9BACT</name>
<organism evidence="2 3">
    <name type="scientific">Parabacteroides hominis</name>
    <dbReference type="NCBI Taxonomy" id="2763057"/>
    <lineage>
        <taxon>Bacteria</taxon>
        <taxon>Pseudomonadati</taxon>
        <taxon>Bacteroidota</taxon>
        <taxon>Bacteroidia</taxon>
        <taxon>Bacteroidales</taxon>
        <taxon>Tannerellaceae</taxon>
        <taxon>Parabacteroides</taxon>
    </lineage>
</organism>
<feature type="region of interest" description="Disordered" evidence="1">
    <location>
        <begin position="1"/>
        <end position="27"/>
    </location>
</feature>
<gene>
    <name evidence="2" type="ORF">H8S65_15465</name>
</gene>
<sequence>MVTTSRHLSDKLTTEERDMLPSSDFGIPETREFPIPDATHVRAAEAYFRYASEKEKPLLAHRILMKAQEFGVNVKSPAVLEWAERYRLE</sequence>
<evidence type="ECO:0000256" key="1">
    <source>
        <dbReference type="SAM" id="MobiDB-lite"/>
    </source>
</evidence>